<feature type="domain" description="Phosphoribulokinase/uridine kinase" evidence="1">
    <location>
        <begin position="12"/>
        <end position="172"/>
    </location>
</feature>
<dbReference type="Proteomes" id="UP000307440">
    <property type="component" value="Unassembled WGS sequence"/>
</dbReference>
<keyword evidence="2" id="KW-0378">Hydrolase</keyword>
<evidence type="ECO:0000313" key="2">
    <source>
        <dbReference type="EMBL" id="TFK22411.1"/>
    </source>
</evidence>
<dbReference type="EMBL" id="ML210241">
    <property type="protein sequence ID" value="TFK22411.1"/>
    <property type="molecule type" value="Genomic_DNA"/>
</dbReference>
<dbReference type="STRING" id="230819.A0A5C3KPD6"/>
<dbReference type="AlphaFoldDB" id="A0A5C3KPD6"/>
<keyword evidence="3" id="KW-1185">Reference proteome</keyword>
<dbReference type="GO" id="GO:0005524">
    <property type="term" value="F:ATP binding"/>
    <property type="evidence" value="ECO:0007669"/>
    <property type="project" value="InterPro"/>
</dbReference>
<accession>A0A5C3KPD6</accession>
<dbReference type="GO" id="GO:0016301">
    <property type="term" value="F:kinase activity"/>
    <property type="evidence" value="ECO:0007669"/>
    <property type="project" value="InterPro"/>
</dbReference>
<dbReference type="PANTHER" id="PTHR10285">
    <property type="entry name" value="URIDINE KINASE"/>
    <property type="match status" value="1"/>
</dbReference>
<protein>
    <submittedName>
        <fullName evidence="2">P-loop containing nucleoside triphosphate hydrolase protein</fullName>
    </submittedName>
</protein>
<sequence>MLNPTQTRVITIGVGGATSSGKTTLAKHLRKCLHGSVIIHQDDFVPPAEQLPVDPEYGFADWDSAPTAIDWDRMSAFLSELRKTGELPGDHQSFDSFNETGPVPIDDDVVKSWKEKSEKLAGEYLEKRNEKIVWVLIDGFLMYWDERVVSNLDTRVFLRVPEDIARARRESRSYFTPEGDTWTDPPNYWEKIVWPAYINAHKHLFENEDAKSGGLSGKVKDVILFESTEAKMVDMVNTVMEKALEFSGRELST</sequence>
<dbReference type="Pfam" id="PF00485">
    <property type="entry name" value="PRK"/>
    <property type="match status" value="1"/>
</dbReference>
<evidence type="ECO:0000259" key="1">
    <source>
        <dbReference type="Pfam" id="PF00485"/>
    </source>
</evidence>
<evidence type="ECO:0000313" key="3">
    <source>
        <dbReference type="Proteomes" id="UP000307440"/>
    </source>
</evidence>
<dbReference type="InterPro" id="IPR006083">
    <property type="entry name" value="PRK/URK"/>
</dbReference>
<organism evidence="2 3">
    <name type="scientific">Coprinopsis marcescibilis</name>
    <name type="common">Agaric fungus</name>
    <name type="synonym">Psathyrella marcescibilis</name>
    <dbReference type="NCBI Taxonomy" id="230819"/>
    <lineage>
        <taxon>Eukaryota</taxon>
        <taxon>Fungi</taxon>
        <taxon>Dikarya</taxon>
        <taxon>Basidiomycota</taxon>
        <taxon>Agaricomycotina</taxon>
        <taxon>Agaricomycetes</taxon>
        <taxon>Agaricomycetidae</taxon>
        <taxon>Agaricales</taxon>
        <taxon>Agaricineae</taxon>
        <taxon>Psathyrellaceae</taxon>
        <taxon>Coprinopsis</taxon>
    </lineage>
</organism>
<proteinExistence type="predicted"/>
<dbReference type="OrthoDB" id="10041966at2759"/>
<dbReference type="Gene3D" id="3.40.50.300">
    <property type="entry name" value="P-loop containing nucleotide triphosphate hydrolases"/>
    <property type="match status" value="1"/>
</dbReference>
<dbReference type="GO" id="GO:0016787">
    <property type="term" value="F:hydrolase activity"/>
    <property type="evidence" value="ECO:0007669"/>
    <property type="project" value="UniProtKB-KW"/>
</dbReference>
<dbReference type="SUPFAM" id="SSF52540">
    <property type="entry name" value="P-loop containing nucleoside triphosphate hydrolases"/>
    <property type="match status" value="1"/>
</dbReference>
<gene>
    <name evidence="2" type="ORF">FA15DRAFT_622515</name>
</gene>
<name>A0A5C3KPD6_COPMA</name>
<dbReference type="CDD" id="cd02024">
    <property type="entry name" value="NRK1"/>
    <property type="match status" value="1"/>
</dbReference>
<reference evidence="2 3" key="1">
    <citation type="journal article" date="2019" name="Nat. Ecol. Evol.">
        <title>Megaphylogeny resolves global patterns of mushroom evolution.</title>
        <authorList>
            <person name="Varga T."/>
            <person name="Krizsan K."/>
            <person name="Foldi C."/>
            <person name="Dima B."/>
            <person name="Sanchez-Garcia M."/>
            <person name="Sanchez-Ramirez S."/>
            <person name="Szollosi G.J."/>
            <person name="Szarkandi J.G."/>
            <person name="Papp V."/>
            <person name="Albert L."/>
            <person name="Andreopoulos W."/>
            <person name="Angelini C."/>
            <person name="Antonin V."/>
            <person name="Barry K.W."/>
            <person name="Bougher N.L."/>
            <person name="Buchanan P."/>
            <person name="Buyck B."/>
            <person name="Bense V."/>
            <person name="Catcheside P."/>
            <person name="Chovatia M."/>
            <person name="Cooper J."/>
            <person name="Damon W."/>
            <person name="Desjardin D."/>
            <person name="Finy P."/>
            <person name="Geml J."/>
            <person name="Haridas S."/>
            <person name="Hughes K."/>
            <person name="Justo A."/>
            <person name="Karasinski D."/>
            <person name="Kautmanova I."/>
            <person name="Kiss B."/>
            <person name="Kocsube S."/>
            <person name="Kotiranta H."/>
            <person name="LaButti K.M."/>
            <person name="Lechner B.E."/>
            <person name="Liimatainen K."/>
            <person name="Lipzen A."/>
            <person name="Lukacs Z."/>
            <person name="Mihaltcheva S."/>
            <person name="Morgado L.N."/>
            <person name="Niskanen T."/>
            <person name="Noordeloos M.E."/>
            <person name="Ohm R.A."/>
            <person name="Ortiz-Santana B."/>
            <person name="Ovrebo C."/>
            <person name="Racz N."/>
            <person name="Riley R."/>
            <person name="Savchenko A."/>
            <person name="Shiryaev A."/>
            <person name="Soop K."/>
            <person name="Spirin V."/>
            <person name="Szebenyi C."/>
            <person name="Tomsovsky M."/>
            <person name="Tulloss R.E."/>
            <person name="Uehling J."/>
            <person name="Grigoriev I.V."/>
            <person name="Vagvolgyi C."/>
            <person name="Papp T."/>
            <person name="Martin F.M."/>
            <person name="Miettinen O."/>
            <person name="Hibbett D.S."/>
            <person name="Nagy L.G."/>
        </authorList>
    </citation>
    <scope>NUCLEOTIDE SEQUENCE [LARGE SCALE GENOMIC DNA]</scope>
    <source>
        <strain evidence="2 3">CBS 121175</strain>
    </source>
</reference>
<dbReference type="InterPro" id="IPR027417">
    <property type="entry name" value="P-loop_NTPase"/>
</dbReference>